<keyword evidence="3" id="KW-1185">Reference proteome</keyword>
<accession>A0A931DSI3</accession>
<dbReference type="RefSeq" id="WP_197015169.1">
    <property type="nucleotide sequence ID" value="NZ_BAABES010000018.1"/>
</dbReference>
<dbReference type="AlphaFoldDB" id="A0A931DSI3"/>
<dbReference type="EMBL" id="JADOUA010000001">
    <property type="protein sequence ID" value="MBG6093061.1"/>
    <property type="molecule type" value="Genomic_DNA"/>
</dbReference>
<comment type="caution">
    <text evidence="2">The sequence shown here is derived from an EMBL/GenBank/DDBJ whole genome shotgun (WGS) entry which is preliminary data.</text>
</comment>
<dbReference type="Proteomes" id="UP000614047">
    <property type="component" value="Unassembled WGS sequence"/>
</dbReference>
<feature type="domain" description="Conserved hypothetical protein CHP03032" evidence="1">
    <location>
        <begin position="135"/>
        <end position="283"/>
    </location>
</feature>
<organism evidence="2 3">
    <name type="scientific">Actinomadura viridis</name>
    <dbReference type="NCBI Taxonomy" id="58110"/>
    <lineage>
        <taxon>Bacteria</taxon>
        <taxon>Bacillati</taxon>
        <taxon>Actinomycetota</taxon>
        <taxon>Actinomycetes</taxon>
        <taxon>Streptosporangiales</taxon>
        <taxon>Thermomonosporaceae</taxon>
        <taxon>Actinomadura</taxon>
    </lineage>
</organism>
<reference evidence="2" key="1">
    <citation type="submission" date="2020-11" db="EMBL/GenBank/DDBJ databases">
        <title>Sequencing the genomes of 1000 actinobacteria strains.</title>
        <authorList>
            <person name="Klenk H.-P."/>
        </authorList>
    </citation>
    <scope>NUCLEOTIDE SEQUENCE</scope>
    <source>
        <strain evidence="2">DSM 43175</strain>
    </source>
</reference>
<dbReference type="SUPFAM" id="SSF63825">
    <property type="entry name" value="YWTD domain"/>
    <property type="match status" value="1"/>
</dbReference>
<name>A0A931DSI3_9ACTN</name>
<evidence type="ECO:0000313" key="2">
    <source>
        <dbReference type="EMBL" id="MBG6093061.1"/>
    </source>
</evidence>
<dbReference type="Pfam" id="PF16261">
    <property type="entry name" value="DUF4915"/>
    <property type="match status" value="1"/>
</dbReference>
<gene>
    <name evidence="2" type="ORF">IW256_007174</name>
</gene>
<proteinExistence type="predicted"/>
<evidence type="ECO:0000259" key="1">
    <source>
        <dbReference type="Pfam" id="PF16261"/>
    </source>
</evidence>
<evidence type="ECO:0000313" key="3">
    <source>
        <dbReference type="Proteomes" id="UP000614047"/>
    </source>
</evidence>
<sequence length="283" mass="30202">MSEILVSVYGHRPDAVPRLVVIDTDTLAAREAPFAVPAGFQRCMGLSADGGRIHVLAVAADDRSSLVTLDRAGEREPLVTPLPGVMDGHSVLAAGGDLHAVSSGTNELVHFPLSGGRPDTGRRRVEWRAADAVRDTHHANSLLRREGSLLVSAFGESPTGSLRDAHDGYIVDVTGGRPAITGVSQPHSLTERGGLLYYCESGRRRFCSEKGPVVTLSGYVRGACWLSDDVVCLGTSSGRVRGERSRYETEECAVWIVDAARGSVIGRIPMAEFGPEIYDIVAL</sequence>
<dbReference type="InterPro" id="IPR017481">
    <property type="entry name" value="CHP03032"/>
</dbReference>
<protein>
    <recommendedName>
        <fullName evidence="1">Conserved hypothetical protein CHP03032 domain-containing protein</fullName>
    </recommendedName>
</protein>